<reference evidence="1" key="2">
    <citation type="journal article" date="2015" name="Data Brief">
        <title>Shoot transcriptome of the giant reed, Arundo donax.</title>
        <authorList>
            <person name="Barrero R.A."/>
            <person name="Guerrero F.D."/>
            <person name="Moolhuijzen P."/>
            <person name="Goolsby J.A."/>
            <person name="Tidwell J."/>
            <person name="Bellgard S.E."/>
            <person name="Bellgard M.I."/>
        </authorList>
    </citation>
    <scope>NUCLEOTIDE SEQUENCE</scope>
    <source>
        <tissue evidence="1">Shoot tissue taken approximately 20 cm above the soil surface</tissue>
    </source>
</reference>
<reference evidence="1" key="1">
    <citation type="submission" date="2014-09" db="EMBL/GenBank/DDBJ databases">
        <authorList>
            <person name="Magalhaes I.L.F."/>
            <person name="Oliveira U."/>
            <person name="Santos F.R."/>
            <person name="Vidigal T.H.D.A."/>
            <person name="Brescovit A.D."/>
            <person name="Santos A.J."/>
        </authorList>
    </citation>
    <scope>NUCLEOTIDE SEQUENCE</scope>
    <source>
        <tissue evidence="1">Shoot tissue taken approximately 20 cm above the soil surface</tissue>
    </source>
</reference>
<evidence type="ECO:0000313" key="1">
    <source>
        <dbReference type="EMBL" id="JAE07601.1"/>
    </source>
</evidence>
<accession>A0A0A9FBY1</accession>
<protein>
    <submittedName>
        <fullName evidence="1">Uncharacterized protein</fullName>
    </submittedName>
</protein>
<dbReference type="AlphaFoldDB" id="A0A0A9FBY1"/>
<proteinExistence type="predicted"/>
<dbReference type="EMBL" id="GBRH01190295">
    <property type="protein sequence ID" value="JAE07601.1"/>
    <property type="molecule type" value="Transcribed_RNA"/>
</dbReference>
<sequence length="30" mass="3471">MSVSTGSILNLLHFNARMDIFPLVKFFQML</sequence>
<name>A0A0A9FBY1_ARUDO</name>
<organism evidence="1">
    <name type="scientific">Arundo donax</name>
    <name type="common">Giant reed</name>
    <name type="synonym">Donax arundinaceus</name>
    <dbReference type="NCBI Taxonomy" id="35708"/>
    <lineage>
        <taxon>Eukaryota</taxon>
        <taxon>Viridiplantae</taxon>
        <taxon>Streptophyta</taxon>
        <taxon>Embryophyta</taxon>
        <taxon>Tracheophyta</taxon>
        <taxon>Spermatophyta</taxon>
        <taxon>Magnoliopsida</taxon>
        <taxon>Liliopsida</taxon>
        <taxon>Poales</taxon>
        <taxon>Poaceae</taxon>
        <taxon>PACMAD clade</taxon>
        <taxon>Arundinoideae</taxon>
        <taxon>Arundineae</taxon>
        <taxon>Arundo</taxon>
    </lineage>
</organism>